<dbReference type="PANTHER" id="PTHR31268:SF32">
    <property type="entry name" value="GALACTINOL--SUCROSE GALACTOSYLTRANSFERASE 2-RELATED"/>
    <property type="match status" value="1"/>
</dbReference>
<evidence type="ECO:0000313" key="5">
    <source>
        <dbReference type="EnsemblPlants" id="Pp3c23_9080V3.2"/>
    </source>
</evidence>
<dbReference type="Proteomes" id="UP000006727">
    <property type="component" value="Chromosome 23"/>
</dbReference>
<organism evidence="5 6">
    <name type="scientific">Physcomitrium patens</name>
    <name type="common">Spreading-leaved earth moss</name>
    <name type="synonym">Physcomitrella patens</name>
    <dbReference type="NCBI Taxonomy" id="3218"/>
    <lineage>
        <taxon>Eukaryota</taxon>
        <taxon>Viridiplantae</taxon>
        <taxon>Streptophyta</taxon>
        <taxon>Embryophyta</taxon>
        <taxon>Bryophyta</taxon>
        <taxon>Bryophytina</taxon>
        <taxon>Bryopsida</taxon>
        <taxon>Funariidae</taxon>
        <taxon>Funariales</taxon>
        <taxon>Funariaceae</taxon>
        <taxon>Physcomitrium</taxon>
    </lineage>
</organism>
<evidence type="ECO:0000313" key="6">
    <source>
        <dbReference type="Proteomes" id="UP000006727"/>
    </source>
</evidence>
<dbReference type="Gramene" id="Pp3c23_9080V3.2">
    <property type="protein sequence ID" value="Pp3c23_9080V3.2"/>
    <property type="gene ID" value="Pp3c23_9080"/>
</dbReference>
<dbReference type="OrthoDB" id="4664297at2759"/>
<reference evidence="5" key="3">
    <citation type="submission" date="2020-12" db="UniProtKB">
        <authorList>
            <consortium name="EnsemblPlants"/>
        </authorList>
    </citation>
    <scope>IDENTIFICATION</scope>
</reference>
<reference evidence="5 6" key="1">
    <citation type="journal article" date="2008" name="Science">
        <title>The Physcomitrella genome reveals evolutionary insights into the conquest of land by plants.</title>
        <authorList>
            <person name="Rensing S."/>
            <person name="Lang D."/>
            <person name="Zimmer A."/>
            <person name="Terry A."/>
            <person name="Salamov A."/>
            <person name="Shapiro H."/>
            <person name="Nishiyama T."/>
            <person name="Perroud P.-F."/>
            <person name="Lindquist E."/>
            <person name="Kamisugi Y."/>
            <person name="Tanahashi T."/>
            <person name="Sakakibara K."/>
            <person name="Fujita T."/>
            <person name="Oishi K."/>
            <person name="Shin-I T."/>
            <person name="Kuroki Y."/>
            <person name="Toyoda A."/>
            <person name="Suzuki Y."/>
            <person name="Hashimoto A."/>
            <person name="Yamaguchi K."/>
            <person name="Sugano A."/>
            <person name="Kohara Y."/>
            <person name="Fujiyama A."/>
            <person name="Anterola A."/>
            <person name="Aoki S."/>
            <person name="Ashton N."/>
            <person name="Barbazuk W.B."/>
            <person name="Barker E."/>
            <person name="Bennetzen J."/>
            <person name="Bezanilla M."/>
            <person name="Blankenship R."/>
            <person name="Cho S.H."/>
            <person name="Dutcher S."/>
            <person name="Estelle M."/>
            <person name="Fawcett J.A."/>
            <person name="Gundlach H."/>
            <person name="Hanada K."/>
            <person name="Heyl A."/>
            <person name="Hicks K.A."/>
            <person name="Hugh J."/>
            <person name="Lohr M."/>
            <person name="Mayer K."/>
            <person name="Melkozernov A."/>
            <person name="Murata T."/>
            <person name="Nelson D."/>
            <person name="Pils B."/>
            <person name="Prigge M."/>
            <person name="Reiss B."/>
            <person name="Renner T."/>
            <person name="Rombauts S."/>
            <person name="Rushton P."/>
            <person name="Sanderfoot A."/>
            <person name="Schween G."/>
            <person name="Shiu S.-H."/>
            <person name="Stueber K."/>
            <person name="Theodoulou F.L."/>
            <person name="Tu H."/>
            <person name="Van de Peer Y."/>
            <person name="Verrier P.J."/>
            <person name="Waters E."/>
            <person name="Wood A."/>
            <person name="Yang L."/>
            <person name="Cove D."/>
            <person name="Cuming A."/>
            <person name="Hasebe M."/>
            <person name="Lucas S."/>
            <person name="Mishler D.B."/>
            <person name="Reski R."/>
            <person name="Grigoriev I."/>
            <person name="Quatrano R.S."/>
            <person name="Boore J.L."/>
        </authorList>
    </citation>
    <scope>NUCLEOTIDE SEQUENCE [LARGE SCALE GENOMIC DNA]</scope>
    <source>
        <strain evidence="5 6">cv. Gransden 2004</strain>
    </source>
</reference>
<dbReference type="InterPro" id="IPR008811">
    <property type="entry name" value="Glycosyl_hydrolases_36"/>
</dbReference>
<dbReference type="Gene3D" id="3.20.20.70">
    <property type="entry name" value="Aldolase class I"/>
    <property type="match status" value="1"/>
</dbReference>
<evidence type="ECO:0000256" key="3">
    <source>
        <dbReference type="ARBA" id="ARBA00023277"/>
    </source>
</evidence>
<dbReference type="KEGG" id="ppp:112276063"/>
<proteinExistence type="inferred from homology"/>
<dbReference type="EnsemblPlants" id="Pp3c23_9080V3.3">
    <property type="protein sequence ID" value="Pp3c23_9080V3.3"/>
    <property type="gene ID" value="Pp3c23_9080"/>
</dbReference>
<dbReference type="AlphaFoldDB" id="A0A7I4CHK7"/>
<evidence type="ECO:0000256" key="2">
    <source>
        <dbReference type="ARBA" id="ARBA00012708"/>
    </source>
</evidence>
<dbReference type="SUPFAM" id="SSF51445">
    <property type="entry name" value="(Trans)glycosidases"/>
    <property type="match status" value="1"/>
</dbReference>
<comment type="similarity">
    <text evidence="1">Belongs to the glycosyl hydrolases 36 family.</text>
</comment>
<evidence type="ECO:0000256" key="4">
    <source>
        <dbReference type="ARBA" id="ARBA00049426"/>
    </source>
</evidence>
<accession>A0A7I4CHK7</accession>
<keyword evidence="6" id="KW-1185">Reference proteome</keyword>
<dbReference type="InterPro" id="IPR017853">
    <property type="entry name" value="GH"/>
</dbReference>
<dbReference type="EMBL" id="ABEU02000023">
    <property type="status" value="NOT_ANNOTATED_CDS"/>
    <property type="molecule type" value="Genomic_DNA"/>
</dbReference>
<dbReference type="InterPro" id="IPR013785">
    <property type="entry name" value="Aldolase_TIM"/>
</dbReference>
<gene>
    <name evidence="5" type="primary">LOC112276063</name>
</gene>
<reference evidence="5 6" key="2">
    <citation type="journal article" date="2018" name="Plant J.">
        <title>The Physcomitrella patens chromosome-scale assembly reveals moss genome structure and evolution.</title>
        <authorList>
            <person name="Lang D."/>
            <person name="Ullrich K.K."/>
            <person name="Murat F."/>
            <person name="Fuchs J."/>
            <person name="Jenkins J."/>
            <person name="Haas F.B."/>
            <person name="Piednoel M."/>
            <person name="Gundlach H."/>
            <person name="Van Bel M."/>
            <person name="Meyberg R."/>
            <person name="Vives C."/>
            <person name="Morata J."/>
            <person name="Symeonidi A."/>
            <person name="Hiss M."/>
            <person name="Muchero W."/>
            <person name="Kamisugi Y."/>
            <person name="Saleh O."/>
            <person name="Blanc G."/>
            <person name="Decker E.L."/>
            <person name="van Gessel N."/>
            <person name="Grimwood J."/>
            <person name="Hayes R.D."/>
            <person name="Graham S.W."/>
            <person name="Gunter L.E."/>
            <person name="McDaniel S.F."/>
            <person name="Hoernstein S.N.W."/>
            <person name="Larsson A."/>
            <person name="Li F.W."/>
            <person name="Perroud P.F."/>
            <person name="Phillips J."/>
            <person name="Ranjan P."/>
            <person name="Rokshar D.S."/>
            <person name="Rothfels C.J."/>
            <person name="Schneider L."/>
            <person name="Shu S."/>
            <person name="Stevenson D.W."/>
            <person name="Thummler F."/>
            <person name="Tillich M."/>
            <person name="Villarreal Aguilar J.C."/>
            <person name="Widiez T."/>
            <person name="Wong G.K."/>
            <person name="Wymore A."/>
            <person name="Zhang Y."/>
            <person name="Zimmer A.D."/>
            <person name="Quatrano R.S."/>
            <person name="Mayer K.F.X."/>
            <person name="Goodstein D."/>
            <person name="Casacuberta J.M."/>
            <person name="Vandepoele K."/>
            <person name="Reski R."/>
            <person name="Cuming A.C."/>
            <person name="Tuskan G.A."/>
            <person name="Maumus F."/>
            <person name="Salse J."/>
            <person name="Schmutz J."/>
            <person name="Rensing S.A."/>
        </authorList>
    </citation>
    <scope>NUCLEOTIDE SEQUENCE [LARGE SCALE GENOMIC DNA]</scope>
    <source>
        <strain evidence="5 6">cv. Gransden 2004</strain>
    </source>
</reference>
<dbReference type="EnsemblPlants" id="Pp3c23_9080V3.2">
    <property type="protein sequence ID" value="Pp3c23_9080V3.2"/>
    <property type="gene ID" value="Pp3c23_9080"/>
</dbReference>
<comment type="catalytic activity">
    <reaction evidence="4">
        <text>alpha-D-galactosyl-(1-&gt;3)-1D-myo-inositol + sucrose = raffinose + myo-inositol</text>
        <dbReference type="Rhea" id="RHEA:20161"/>
        <dbReference type="ChEBI" id="CHEBI:16634"/>
        <dbReference type="ChEBI" id="CHEBI:17268"/>
        <dbReference type="ChEBI" id="CHEBI:17505"/>
        <dbReference type="ChEBI" id="CHEBI:17992"/>
        <dbReference type="EC" id="2.4.1.82"/>
    </reaction>
</comment>
<dbReference type="Gramene" id="Pp3c23_9080V3.3">
    <property type="protein sequence ID" value="Pp3c23_9080V3.3"/>
    <property type="gene ID" value="Pp3c23_9080"/>
</dbReference>
<sequence>MRIIIREPFRLRTGFRKSMNLEASKVMALLSSPCLAPWCAIDHNHGYRERGITSSWALSRGSRFSLGKTFDGSVRSRFFDKFGKEWARYSQSFVCKGLPERAPIFETSRDRSLPISFSSWIRNDLTRAHLRSLARVLREDLPQGPSHDDSMTVEGGITIQGGQLLVYGQPLLRNVPSNVTFTSESNLHGGFLGASFSESNSHHVVPLGVLEEVRFLCCFRFKLWWMTQRMGSCGQEVPYETQFMLLEGPSNKYSVLLPILDGAFRACLQGNAENELQLCVESGDPAVVTNRLDYSIYMHVGSDPFEVIEDAVRAVEAHLQTFVHREKKKIPGILDYFGWCTWDAFYTDVSAKGVMQGLSSLAEGGTPARFLIIDDGWQSVAAGDESAGQSTAVTQGTQYASRLTHIKENHKFQKDGVAGSWPEDQSLGLRHTVLDAKANFNLKYVYVWHALAGYWGGVQPGGSNTKIYDSSLVYPVHSPSVLENQPDMSVDSLTVNGLGLVNPTEFFSFYDELHRYLADAAVDGVKVDAQNIFETLGAGLGGRVKLAQQVHQALEASIARNFPENGCISCMSHSTDNLYHSKQTAVVRASDDFWPRDPASHTIHIASVAYNSLFLAEFMQPDWDMFHSLHPAAEYHAAARAVGGCAIYVSDKPGNHDFNLLKKLVLPDGSVLRALLPGRPTRDCLFSDPARDGKSLLKIWNMNKYGGVIGIFNCQGAGWCKLDKKYTIHEIRPDAISSSVRAADIDRLADAAPEGWDGACVVFSHQSCELVRITLHAALPITLRKLEYELFTVAPVKKLDTDLSFAPLGLIEMFNSGGALKGLDFDTQGKSVTMQVFGWGTFGVYASQRPRACALNCSTDIPLSYDQTSGLASVSLPRGEEGCLWTVTITF</sequence>
<dbReference type="GeneID" id="112276063"/>
<dbReference type="Pfam" id="PF05691">
    <property type="entry name" value="Raffinose_syn"/>
    <property type="match status" value="1"/>
</dbReference>
<evidence type="ECO:0000256" key="1">
    <source>
        <dbReference type="ARBA" id="ARBA00007240"/>
    </source>
</evidence>
<protein>
    <recommendedName>
        <fullName evidence="2">galactinol--sucrose galactosyltransferase</fullName>
        <ecNumber evidence="2">2.4.1.82</ecNumber>
    </recommendedName>
</protein>
<dbReference type="PANTHER" id="PTHR31268">
    <property type="match status" value="1"/>
</dbReference>
<name>A0A7I4CHK7_PHYPA</name>
<keyword evidence="3" id="KW-0119">Carbohydrate metabolism</keyword>
<dbReference type="GO" id="GO:0047274">
    <property type="term" value="F:galactinol-sucrose galactosyltransferase activity"/>
    <property type="evidence" value="ECO:0007669"/>
    <property type="project" value="UniProtKB-EC"/>
</dbReference>
<dbReference type="RefSeq" id="XP_024362800.1">
    <property type="nucleotide sequence ID" value="XM_024507032.2"/>
</dbReference>
<dbReference type="EC" id="2.4.1.82" evidence="2"/>